<dbReference type="GO" id="GO:0015562">
    <property type="term" value="F:efflux transmembrane transporter activity"/>
    <property type="evidence" value="ECO:0007669"/>
    <property type="project" value="InterPro"/>
</dbReference>
<dbReference type="EMBL" id="UOGA01000227">
    <property type="protein sequence ID" value="VAX22652.1"/>
    <property type="molecule type" value="Genomic_DNA"/>
</dbReference>
<name>A0A3B1C3H5_9ZZZZ</name>
<dbReference type="SUPFAM" id="SSF56954">
    <property type="entry name" value="Outer membrane efflux proteins (OEP)"/>
    <property type="match status" value="1"/>
</dbReference>
<dbReference type="Pfam" id="PF02321">
    <property type="entry name" value="OEP"/>
    <property type="match status" value="1"/>
</dbReference>
<accession>A0A3B1C3H5</accession>
<dbReference type="AlphaFoldDB" id="A0A3B1C3H5"/>
<proteinExistence type="predicted"/>
<dbReference type="InterPro" id="IPR010131">
    <property type="entry name" value="MdtP/NodT-like"/>
</dbReference>
<organism evidence="1">
    <name type="scientific">hydrothermal vent metagenome</name>
    <dbReference type="NCBI Taxonomy" id="652676"/>
    <lineage>
        <taxon>unclassified sequences</taxon>
        <taxon>metagenomes</taxon>
        <taxon>ecological metagenomes</taxon>
    </lineage>
</organism>
<sequence>VASERVAAGKTAPIDEIRAKVELSVSKIDFEAAERGLTAARKRLSSLWGSDKALFEKAEGSLDDLKPVPSAKAVEKLIPHSPDVARWDAELKRYKSVVALEWAGRIPNLTLQGGMRNFRNTNDNAFVFGLSMPLPVFNRNQGAYLEARFNLARAKEERRGVVARVRSALVDSYRDLSSSYEEASALKADVLPGARIAFETAKEGYLQGKFGYLEVLDAQRVLFETRGRYIDVLAKYHKAAAEIEQLTGSPLEIARSEMKAGNGDK</sequence>
<evidence type="ECO:0000313" key="1">
    <source>
        <dbReference type="EMBL" id="VAX22652.1"/>
    </source>
</evidence>
<feature type="non-terminal residue" evidence="1">
    <location>
        <position position="1"/>
    </location>
</feature>
<dbReference type="PANTHER" id="PTHR30203:SF24">
    <property type="entry name" value="BLR4935 PROTEIN"/>
    <property type="match status" value="1"/>
</dbReference>
<protein>
    <submittedName>
        <fullName evidence="1">Heavy metal RND efflux outer membrane protein, CzcC family</fullName>
    </submittedName>
</protein>
<gene>
    <name evidence="1" type="ORF">MNBD_NITROSPINAE04-1894</name>
</gene>
<dbReference type="InterPro" id="IPR003423">
    <property type="entry name" value="OMP_efflux"/>
</dbReference>
<reference evidence="1" key="1">
    <citation type="submission" date="2018-06" db="EMBL/GenBank/DDBJ databases">
        <authorList>
            <person name="Zhirakovskaya E."/>
        </authorList>
    </citation>
    <scope>NUCLEOTIDE SEQUENCE</scope>
</reference>
<dbReference type="PANTHER" id="PTHR30203">
    <property type="entry name" value="OUTER MEMBRANE CATION EFFLUX PROTEIN"/>
    <property type="match status" value="1"/>
</dbReference>
<dbReference type="Gene3D" id="1.20.1600.10">
    <property type="entry name" value="Outer membrane efflux proteins (OEP)"/>
    <property type="match status" value="1"/>
</dbReference>